<dbReference type="EMBL" id="NIVS01000007">
    <property type="protein sequence ID" value="OWQ56322.1"/>
    <property type="molecule type" value="Genomic_DNA"/>
</dbReference>
<evidence type="ECO:0000313" key="4">
    <source>
        <dbReference type="EMBL" id="OWQ56322.1"/>
    </source>
</evidence>
<evidence type="ECO:0000259" key="3">
    <source>
        <dbReference type="Pfam" id="PF03572"/>
    </source>
</evidence>
<dbReference type="Proteomes" id="UP000198157">
    <property type="component" value="Unassembled WGS sequence"/>
</dbReference>
<accession>A0A246HS21</accession>
<dbReference type="Pfam" id="PF03572">
    <property type="entry name" value="Peptidase_S41"/>
    <property type="match status" value="1"/>
</dbReference>
<dbReference type="GO" id="GO:0006508">
    <property type="term" value="P:proteolysis"/>
    <property type="evidence" value="ECO:0007669"/>
    <property type="project" value="InterPro"/>
</dbReference>
<sequence length="362" mass="38388">MGISMRCRWALPALLASVLLAPVANAQEMPALAIQARIVEVLEREALYRDKVDWQAIRTRLQSATADPAQTWQQVRDAIAVSSGGHGRWLPPTHPLLQSSSSRGSVAATPAPSATQRTHEPGAMQQRTAQQRDMDTVGRRIGWMTVGAFSGSGPGDSAAWQRTSLAFAGTLQTAIRSKDQAERCGWVVDLRGNGGGNMWPMLLGLAPLLEEADGHPPRVGAFTTADSERSWSLHDGAVWHEQKKMLDAGAAEYRLRHPGAPVAVLFGPRTASSGEATALAFRGRAATRSFGQPTAGLSTGNRTERLPDGSALLVTGNVMVDRNGQGDGRKIAPDVVVGEGEDAAAAARDWLLAQPACAASAR</sequence>
<feature type="domain" description="Tail specific protease" evidence="3">
    <location>
        <begin position="166"/>
        <end position="337"/>
    </location>
</feature>
<keyword evidence="2" id="KW-0732">Signal</keyword>
<gene>
    <name evidence="4" type="ORF">CEE60_02250</name>
</gene>
<dbReference type="Gene3D" id="3.90.226.10">
    <property type="entry name" value="2-enoyl-CoA Hydratase, Chain A, domain 1"/>
    <property type="match status" value="1"/>
</dbReference>
<feature type="region of interest" description="Disordered" evidence="1">
    <location>
        <begin position="90"/>
        <end position="133"/>
    </location>
</feature>
<organism evidence="4 5">
    <name type="scientific">Stenotrophomonas maltophilia</name>
    <name type="common">Pseudomonas maltophilia</name>
    <name type="synonym">Xanthomonas maltophilia</name>
    <dbReference type="NCBI Taxonomy" id="40324"/>
    <lineage>
        <taxon>Bacteria</taxon>
        <taxon>Pseudomonadati</taxon>
        <taxon>Pseudomonadota</taxon>
        <taxon>Gammaproteobacteria</taxon>
        <taxon>Lysobacterales</taxon>
        <taxon>Lysobacteraceae</taxon>
        <taxon>Stenotrophomonas</taxon>
        <taxon>Stenotrophomonas maltophilia group</taxon>
    </lineage>
</organism>
<evidence type="ECO:0000256" key="2">
    <source>
        <dbReference type="SAM" id="SignalP"/>
    </source>
</evidence>
<dbReference type="OrthoDB" id="7314861at2"/>
<dbReference type="SUPFAM" id="SSF52096">
    <property type="entry name" value="ClpP/crotonase"/>
    <property type="match status" value="1"/>
</dbReference>
<evidence type="ECO:0000313" key="5">
    <source>
        <dbReference type="Proteomes" id="UP000198157"/>
    </source>
</evidence>
<evidence type="ECO:0000256" key="1">
    <source>
        <dbReference type="SAM" id="MobiDB-lite"/>
    </source>
</evidence>
<dbReference type="InterPro" id="IPR005151">
    <property type="entry name" value="Tail-specific_protease"/>
</dbReference>
<feature type="signal peptide" evidence="2">
    <location>
        <begin position="1"/>
        <end position="26"/>
    </location>
</feature>
<protein>
    <submittedName>
        <fullName evidence="4">Peptidase</fullName>
    </submittedName>
</protein>
<name>A0A246HS21_STEMA</name>
<dbReference type="InterPro" id="IPR029045">
    <property type="entry name" value="ClpP/crotonase-like_dom_sf"/>
</dbReference>
<proteinExistence type="predicted"/>
<feature type="chain" id="PRO_5012150981" evidence="2">
    <location>
        <begin position="27"/>
        <end position="362"/>
    </location>
</feature>
<dbReference type="GO" id="GO:0008236">
    <property type="term" value="F:serine-type peptidase activity"/>
    <property type="evidence" value="ECO:0007669"/>
    <property type="project" value="InterPro"/>
</dbReference>
<comment type="caution">
    <text evidence="4">The sequence shown here is derived from an EMBL/GenBank/DDBJ whole genome shotgun (WGS) entry which is preliminary data.</text>
</comment>
<reference evidence="4 5" key="1">
    <citation type="submission" date="2017-06" db="EMBL/GenBank/DDBJ databases">
        <authorList>
            <person name="Kim H.J."/>
            <person name="Triplett B.A."/>
        </authorList>
    </citation>
    <scope>NUCLEOTIDE SEQUENCE [LARGE SCALE GENOMIC DNA]</scope>
    <source>
        <strain evidence="4 5">13146</strain>
    </source>
</reference>
<dbReference type="AlphaFoldDB" id="A0A246HS21"/>